<dbReference type="GO" id="GO:0046982">
    <property type="term" value="F:protein heterodimerization activity"/>
    <property type="evidence" value="ECO:0007669"/>
    <property type="project" value="InterPro"/>
</dbReference>
<keyword evidence="14" id="KW-1185">Reference proteome</keyword>
<comment type="caution">
    <text evidence="13">The sequence shown here is derived from an EMBL/GenBank/DDBJ whole genome shotgun (WGS) entry which is preliminary data.</text>
</comment>
<dbReference type="SUPFAM" id="SSF47113">
    <property type="entry name" value="Histone-fold"/>
    <property type="match status" value="1"/>
</dbReference>
<keyword evidence="5" id="KW-0238">DNA-binding</keyword>
<name>A0AAD9JDK1_9ANNE</name>
<dbReference type="GO" id="GO:0031507">
    <property type="term" value="P:heterochromatin formation"/>
    <property type="evidence" value="ECO:0007669"/>
    <property type="project" value="TreeGrafter"/>
</dbReference>
<dbReference type="Proteomes" id="UP001208570">
    <property type="component" value="Unassembled WGS sequence"/>
</dbReference>
<evidence type="ECO:0000259" key="12">
    <source>
        <dbReference type="Pfam" id="PF00808"/>
    </source>
</evidence>
<dbReference type="InterPro" id="IPR003958">
    <property type="entry name" value="CBFA_NFYB_domain"/>
</dbReference>
<dbReference type="GO" id="GO:0006974">
    <property type="term" value="P:DNA damage response"/>
    <property type="evidence" value="ECO:0007669"/>
    <property type="project" value="TreeGrafter"/>
</dbReference>
<feature type="non-terminal residue" evidence="13">
    <location>
        <position position="1"/>
    </location>
</feature>
<evidence type="ECO:0000256" key="5">
    <source>
        <dbReference type="ARBA" id="ARBA00023125"/>
    </source>
</evidence>
<keyword evidence="2" id="KW-0597">Phosphoprotein</keyword>
<dbReference type="GO" id="GO:0031490">
    <property type="term" value="F:chromatin DNA binding"/>
    <property type="evidence" value="ECO:0007669"/>
    <property type="project" value="TreeGrafter"/>
</dbReference>
<reference evidence="13" key="1">
    <citation type="journal article" date="2023" name="Mol. Biol. Evol.">
        <title>Third-Generation Sequencing Reveals the Adaptive Role of the Epigenome in Three Deep-Sea Polychaetes.</title>
        <authorList>
            <person name="Perez M."/>
            <person name="Aroh O."/>
            <person name="Sun Y."/>
            <person name="Lan Y."/>
            <person name="Juniper S.K."/>
            <person name="Young C.R."/>
            <person name="Angers B."/>
            <person name="Qian P.Y."/>
        </authorList>
    </citation>
    <scope>NUCLEOTIDE SEQUENCE</scope>
    <source>
        <strain evidence="13">P08H-3</strain>
    </source>
</reference>
<dbReference type="FunFam" id="1.10.20.10:FF:000041">
    <property type="entry name" value="DNA polymerase epsilon subunit 3"/>
    <property type="match status" value="1"/>
</dbReference>
<comment type="subcellular location">
    <subcellularLocation>
        <location evidence="1">Nucleus</location>
    </subcellularLocation>
</comment>
<dbReference type="AlphaFoldDB" id="A0AAD9JDK1"/>
<evidence type="ECO:0000256" key="1">
    <source>
        <dbReference type="ARBA" id="ARBA00004123"/>
    </source>
</evidence>
<accession>A0AAD9JDK1</accession>
<evidence type="ECO:0000256" key="11">
    <source>
        <dbReference type="SAM" id="MobiDB-lite"/>
    </source>
</evidence>
<protein>
    <recommendedName>
        <fullName evidence="7">DNA polymerase epsilon subunit 3</fullName>
    </recommendedName>
    <alternativeName>
        <fullName evidence="8">DNA polymerase II subunit 3</fullName>
    </alternativeName>
</protein>
<dbReference type="PANTHER" id="PTHR46172:SF1">
    <property type="entry name" value="DNA POLYMERASE EPSILON SUBUNIT 3"/>
    <property type="match status" value="1"/>
</dbReference>
<feature type="compositionally biased region" description="Basic and acidic residues" evidence="11">
    <location>
        <begin position="119"/>
        <end position="135"/>
    </location>
</feature>
<keyword evidence="6" id="KW-0539">Nucleus</keyword>
<organism evidence="13 14">
    <name type="scientific">Paralvinella palmiformis</name>
    <dbReference type="NCBI Taxonomy" id="53620"/>
    <lineage>
        <taxon>Eukaryota</taxon>
        <taxon>Metazoa</taxon>
        <taxon>Spiralia</taxon>
        <taxon>Lophotrochozoa</taxon>
        <taxon>Annelida</taxon>
        <taxon>Polychaeta</taxon>
        <taxon>Sedentaria</taxon>
        <taxon>Canalipalpata</taxon>
        <taxon>Terebellida</taxon>
        <taxon>Terebelliformia</taxon>
        <taxon>Alvinellidae</taxon>
        <taxon>Paralvinella</taxon>
    </lineage>
</organism>
<feature type="region of interest" description="Disordered" evidence="11">
    <location>
        <begin position="119"/>
        <end position="168"/>
    </location>
</feature>
<dbReference type="InterPro" id="IPR009072">
    <property type="entry name" value="Histone-fold"/>
</dbReference>
<evidence type="ECO:0000256" key="4">
    <source>
        <dbReference type="ARBA" id="ARBA00023054"/>
    </source>
</evidence>
<evidence type="ECO:0000256" key="2">
    <source>
        <dbReference type="ARBA" id="ARBA00022553"/>
    </source>
</evidence>
<feature type="domain" description="Transcription factor CBF/NF-Y/archaeal histone" evidence="12">
    <location>
        <begin position="25"/>
        <end position="89"/>
    </location>
</feature>
<dbReference type="PANTHER" id="PTHR46172">
    <property type="entry name" value="DNA POLYMERASE EPSILON SUBUNIT 3"/>
    <property type="match status" value="1"/>
</dbReference>
<proteinExistence type="predicted"/>
<dbReference type="EMBL" id="JAODUP010000387">
    <property type="protein sequence ID" value="KAK2150812.1"/>
    <property type="molecule type" value="Genomic_DNA"/>
</dbReference>
<comment type="function">
    <text evidence="9">Accessory component of the DNA polymerase epsilon complex. Participates in DNA repair and in chromosomal DNA replication. Forms a complex with CHRAC1 and binds naked DNA, which is then incorporated into chromatin, aided by the nucleosome-remodeling activity of ISWI/SNF2H and ACF1. Does not enhance nucleosome sliding activity of the ACF-5 ISWI chromatin remodeling complex.</text>
</comment>
<evidence type="ECO:0000256" key="7">
    <source>
        <dbReference type="ARBA" id="ARBA00039793"/>
    </source>
</evidence>
<dbReference type="Pfam" id="PF00808">
    <property type="entry name" value="CBFD_NFYB_HMF"/>
    <property type="match status" value="1"/>
</dbReference>
<dbReference type="Gene3D" id="1.10.20.10">
    <property type="entry name" value="Histone, subunit A"/>
    <property type="match status" value="1"/>
</dbReference>
<feature type="compositionally biased region" description="Acidic residues" evidence="11">
    <location>
        <begin position="136"/>
        <end position="151"/>
    </location>
</feature>
<dbReference type="GO" id="GO:0008623">
    <property type="term" value="C:CHRAC"/>
    <property type="evidence" value="ECO:0007669"/>
    <property type="project" value="TreeGrafter"/>
</dbReference>
<evidence type="ECO:0000256" key="9">
    <source>
        <dbReference type="ARBA" id="ARBA00045219"/>
    </source>
</evidence>
<evidence type="ECO:0000256" key="8">
    <source>
        <dbReference type="ARBA" id="ARBA00042098"/>
    </source>
</evidence>
<dbReference type="GO" id="GO:0006272">
    <property type="term" value="P:leading strand elongation"/>
    <property type="evidence" value="ECO:0007669"/>
    <property type="project" value="TreeGrafter"/>
</dbReference>
<gene>
    <name evidence="13" type="ORF">LSH36_387g02052</name>
</gene>
<dbReference type="GO" id="GO:0008622">
    <property type="term" value="C:epsilon DNA polymerase complex"/>
    <property type="evidence" value="ECO:0007669"/>
    <property type="project" value="TreeGrafter"/>
</dbReference>
<evidence type="ECO:0000256" key="3">
    <source>
        <dbReference type="ARBA" id="ARBA00022990"/>
    </source>
</evidence>
<dbReference type="CDD" id="cd22928">
    <property type="entry name" value="HFD_POLE3_DPB4"/>
    <property type="match status" value="1"/>
</dbReference>
<dbReference type="InterPro" id="IPR051377">
    <property type="entry name" value="DNA_Pol-Epsilon_Subunit"/>
</dbReference>
<evidence type="ECO:0000313" key="14">
    <source>
        <dbReference type="Proteomes" id="UP001208570"/>
    </source>
</evidence>
<keyword evidence="4" id="KW-0175">Coiled coil</keyword>
<evidence type="ECO:0000256" key="10">
    <source>
        <dbReference type="ARBA" id="ARBA00046905"/>
    </source>
</evidence>
<feature type="compositionally biased region" description="Acidic residues" evidence="11">
    <location>
        <begin position="158"/>
        <end position="168"/>
    </location>
</feature>
<evidence type="ECO:0000313" key="13">
    <source>
        <dbReference type="EMBL" id="KAK2150812.1"/>
    </source>
</evidence>
<sequence>FVIRVIYTSYVFYEDKMAERPEDLNLPTAVITRIIKEALPDGVNVSKEARLAISKAASVFVLYATSCANNFAMQSKRKTISGPDVIEAVKEMEFEKFAAPLKKSLEAFRKIQKGKKEAAECKKKAKEQNVSKDGEEGQEDVQEEGEGEEDNSNVVEISDSDVENGDNE</sequence>
<comment type="subunit">
    <text evidence="10">Component of the DNA polymerase epsilon complex consisting of four subunits: the catalytic subunit POLE and the accessory subunits POLE2, POLE3 and POLE4. Interaction with POLE4 is a prerequisite for further binding with POLE and POLE2. Heterodimer with CHRAC1; binds to DNA. Component of the CHRAC ISWI chromatin remodeling complex at least composed of SMARCA5/SNF2H, BAZ1A/ACF1, CHRAC1 and POLE3; the complex preferentially binds DNA through the CHRAC1-POLE3 heterodimer and possesses ATP-dependent nucleosome-remodeling activity. Within the complex, the heterodimer with CHRAC1 interacts with SMARCA5/SNF2H; the interaction is direct and enhances nucleosome sliding activity by the SMARCA5/SNF2H and BAZ1A/ACF1 interaction. Within the complex, the heterodimer with CHRAC1 interacts with BAZ1A/ACF1; the interactions are direct.</text>
</comment>
<keyword evidence="3" id="KW-0007">Acetylation</keyword>
<evidence type="ECO:0000256" key="6">
    <source>
        <dbReference type="ARBA" id="ARBA00023242"/>
    </source>
</evidence>